<keyword evidence="4 6" id="KW-0663">Pyridoxal phosphate</keyword>
<dbReference type="InterPro" id="IPR002129">
    <property type="entry name" value="PyrdxlP-dep_de-COase"/>
</dbReference>
<dbReference type="GO" id="GO:0016831">
    <property type="term" value="F:carboxy-lyase activity"/>
    <property type="evidence" value="ECO:0007669"/>
    <property type="project" value="UniProtKB-KW"/>
</dbReference>
<keyword evidence="5 7" id="KW-0456">Lyase</keyword>
<reference evidence="8 9" key="1">
    <citation type="submission" date="2019-03" db="EMBL/GenBank/DDBJ databases">
        <title>Genomic Encyclopedia of Type Strains, Phase IV (KMG-IV): sequencing the most valuable type-strain genomes for metagenomic binning, comparative biology and taxonomic classification.</title>
        <authorList>
            <person name="Goeker M."/>
        </authorList>
    </citation>
    <scope>NUCLEOTIDE SEQUENCE [LARGE SCALE GENOMIC DNA]</scope>
    <source>
        <strain evidence="8 9">DSM 2132</strain>
    </source>
</reference>
<dbReference type="EMBL" id="SLXO01000002">
    <property type="protein sequence ID" value="TCP37718.1"/>
    <property type="molecule type" value="Genomic_DNA"/>
</dbReference>
<evidence type="ECO:0000256" key="7">
    <source>
        <dbReference type="RuleBase" id="RU000382"/>
    </source>
</evidence>
<accession>A0A4R2PS10</accession>
<dbReference type="PANTHER" id="PTHR45677">
    <property type="entry name" value="GLUTAMATE DECARBOXYLASE-RELATED"/>
    <property type="match status" value="1"/>
</dbReference>
<evidence type="ECO:0000313" key="9">
    <source>
        <dbReference type="Proteomes" id="UP000295399"/>
    </source>
</evidence>
<dbReference type="InterPro" id="IPR015424">
    <property type="entry name" value="PyrdxlP-dep_Trfase"/>
</dbReference>
<evidence type="ECO:0000256" key="5">
    <source>
        <dbReference type="ARBA" id="ARBA00023239"/>
    </source>
</evidence>
<dbReference type="AlphaFoldDB" id="A0A4R2PS10"/>
<dbReference type="GO" id="GO:0005737">
    <property type="term" value="C:cytoplasm"/>
    <property type="evidence" value="ECO:0007669"/>
    <property type="project" value="TreeGrafter"/>
</dbReference>
<feature type="modified residue" description="N6-(pyridoxal phosphate)lysine" evidence="6">
    <location>
        <position position="302"/>
    </location>
</feature>
<dbReference type="Pfam" id="PF00282">
    <property type="entry name" value="Pyridoxal_deC"/>
    <property type="match status" value="1"/>
</dbReference>
<name>A0A4R2PS10_RHOSA</name>
<dbReference type="Gene3D" id="3.90.1150.10">
    <property type="entry name" value="Aspartate Aminotransferase, domain 1"/>
    <property type="match status" value="1"/>
</dbReference>
<keyword evidence="3" id="KW-0210">Decarboxylase</keyword>
<evidence type="ECO:0000256" key="2">
    <source>
        <dbReference type="ARBA" id="ARBA00009533"/>
    </source>
</evidence>
<gene>
    <name evidence="8" type="ORF">EV659_102124</name>
</gene>
<dbReference type="GO" id="GO:0019752">
    <property type="term" value="P:carboxylic acid metabolic process"/>
    <property type="evidence" value="ECO:0007669"/>
    <property type="project" value="InterPro"/>
</dbReference>
<comment type="cofactor">
    <cofactor evidence="1 6 7">
        <name>pyridoxal 5'-phosphate</name>
        <dbReference type="ChEBI" id="CHEBI:597326"/>
    </cofactor>
</comment>
<dbReference type="GO" id="GO:0030170">
    <property type="term" value="F:pyridoxal phosphate binding"/>
    <property type="evidence" value="ECO:0007669"/>
    <property type="project" value="InterPro"/>
</dbReference>
<dbReference type="Gene3D" id="3.40.640.10">
    <property type="entry name" value="Type I PLP-dependent aspartate aminotransferase-like (Major domain)"/>
    <property type="match status" value="1"/>
</dbReference>
<evidence type="ECO:0000256" key="1">
    <source>
        <dbReference type="ARBA" id="ARBA00001933"/>
    </source>
</evidence>
<organism evidence="8 9">
    <name type="scientific">Rhodothalassium salexigens DSM 2132</name>
    <dbReference type="NCBI Taxonomy" id="1188247"/>
    <lineage>
        <taxon>Bacteria</taxon>
        <taxon>Pseudomonadati</taxon>
        <taxon>Pseudomonadota</taxon>
        <taxon>Alphaproteobacteria</taxon>
        <taxon>Rhodothalassiales</taxon>
        <taxon>Rhodothalassiaceae</taxon>
        <taxon>Rhodothalassium</taxon>
    </lineage>
</organism>
<keyword evidence="9" id="KW-1185">Reference proteome</keyword>
<protein>
    <submittedName>
        <fullName evidence="8">Glutamate/tyrosine decarboxylase-like PLP-dependent enzyme</fullName>
    </submittedName>
</protein>
<comment type="similarity">
    <text evidence="2 7">Belongs to the group II decarboxylase family.</text>
</comment>
<evidence type="ECO:0000256" key="6">
    <source>
        <dbReference type="PIRSR" id="PIRSR602129-50"/>
    </source>
</evidence>
<dbReference type="SUPFAM" id="SSF53383">
    <property type="entry name" value="PLP-dependent transferases"/>
    <property type="match status" value="1"/>
</dbReference>
<dbReference type="InParanoid" id="A0A4R2PS10"/>
<sequence length="469" mass="51083">MASNPDLFPDMERMAAVEDLVTARLADARSQYRQRPALPEPPTQSWFDNLADFDFEHPQDLQPLLDWSIDALETGMVHTTHPHHIGLFNPAPTFPAECADRLVNAYNPQVCFWSAAPKLVAIEEHVLRQVAQRAGLPRQTAGHFTSGGSEANATALWCALTAVEPRFGQDGVAAFAGPPVIYTSCESHLAWVKLAHTTGLGRNAVRLVATDGHGRMDTLALEREIQTDLSLGHVPVLIAATAGTTNAGMIDPLSACADLAEAYGMWCHVDAAWAGALIASPTRRAALAGMERAHSVTIDGHKWFAMTMGAGMILVTRPEILEQTFDIDTMYMPDDEGSTNYYRTSTQWSRRFVGLRMFLSLANAGWSGYAAHVDHAIALIDRLVDTLTKAGWHLANESPAAVACLVPPEGPESVDRYLTAALEQGGFWISKAKLDGVPMLRFCVTNGRTQATDIDTLAQFLKSQMYETA</sequence>
<evidence type="ECO:0000256" key="3">
    <source>
        <dbReference type="ARBA" id="ARBA00022793"/>
    </source>
</evidence>
<dbReference type="OrthoDB" id="9803665at2"/>
<dbReference type="PANTHER" id="PTHR45677:SF8">
    <property type="entry name" value="CYSTEINE SULFINIC ACID DECARBOXYLASE"/>
    <property type="match status" value="1"/>
</dbReference>
<comment type="caution">
    <text evidence="8">The sequence shown here is derived from an EMBL/GenBank/DDBJ whole genome shotgun (WGS) entry which is preliminary data.</text>
</comment>
<evidence type="ECO:0000313" key="8">
    <source>
        <dbReference type="EMBL" id="TCP37718.1"/>
    </source>
</evidence>
<dbReference type="Proteomes" id="UP000295399">
    <property type="component" value="Unassembled WGS sequence"/>
</dbReference>
<evidence type="ECO:0000256" key="4">
    <source>
        <dbReference type="ARBA" id="ARBA00022898"/>
    </source>
</evidence>
<proteinExistence type="inferred from homology"/>
<dbReference type="InterPro" id="IPR015421">
    <property type="entry name" value="PyrdxlP-dep_Trfase_major"/>
</dbReference>
<dbReference type="InterPro" id="IPR015422">
    <property type="entry name" value="PyrdxlP-dep_Trfase_small"/>
</dbReference>